<dbReference type="EnsemblMetazoa" id="GPPI044564-RA">
    <property type="protein sequence ID" value="GPPI044564-PA"/>
    <property type="gene ID" value="GPPI044564"/>
</dbReference>
<reference evidence="2" key="1">
    <citation type="submission" date="2015-01" db="EMBL/GenBank/DDBJ databases">
        <authorList>
            <person name="Aksoy S."/>
            <person name="Warren W."/>
            <person name="Wilson R.K."/>
        </authorList>
    </citation>
    <scope>NUCLEOTIDE SEQUENCE [LARGE SCALE GENOMIC DNA]</scope>
    <source>
        <strain evidence="2">IAEA</strain>
    </source>
</reference>
<protein>
    <submittedName>
        <fullName evidence="1">Uncharacterized protein</fullName>
    </submittedName>
</protein>
<accession>A0A1B0BYU3</accession>
<dbReference type="EMBL" id="JXJN01022833">
    <property type="status" value="NOT_ANNOTATED_CDS"/>
    <property type="molecule type" value="Genomic_DNA"/>
</dbReference>
<sequence>MVQLTIAKNPNCQIGANKLIVKLIRHKFDKGFKEKCVLVYPNKLRKIVYFSKMLHYDSYHLKKQVGRLCKDNRLRLSEASHKPKLFIILISFKVLSDFRPYCNICEFCKNWTSLERLLCGNKVIECLNRKTFDAVQSIYKTLTVADNDDVAQ</sequence>
<evidence type="ECO:0000313" key="2">
    <source>
        <dbReference type="Proteomes" id="UP000092460"/>
    </source>
</evidence>
<dbReference type="STRING" id="67801.A0A1B0BYU3"/>
<dbReference type="AlphaFoldDB" id="A0A1B0BYU3"/>
<proteinExistence type="predicted"/>
<dbReference type="VEuPathDB" id="VectorBase:GPPI044564"/>
<organism evidence="1 2">
    <name type="scientific">Glossina palpalis gambiensis</name>
    <dbReference type="NCBI Taxonomy" id="67801"/>
    <lineage>
        <taxon>Eukaryota</taxon>
        <taxon>Metazoa</taxon>
        <taxon>Ecdysozoa</taxon>
        <taxon>Arthropoda</taxon>
        <taxon>Hexapoda</taxon>
        <taxon>Insecta</taxon>
        <taxon>Pterygota</taxon>
        <taxon>Neoptera</taxon>
        <taxon>Endopterygota</taxon>
        <taxon>Diptera</taxon>
        <taxon>Brachycera</taxon>
        <taxon>Muscomorpha</taxon>
        <taxon>Hippoboscoidea</taxon>
        <taxon>Glossinidae</taxon>
        <taxon>Glossina</taxon>
    </lineage>
</organism>
<reference evidence="1" key="2">
    <citation type="submission" date="2020-05" db="UniProtKB">
        <authorList>
            <consortium name="EnsemblMetazoa"/>
        </authorList>
    </citation>
    <scope>IDENTIFICATION</scope>
    <source>
        <strain evidence="1">IAEA</strain>
    </source>
</reference>
<evidence type="ECO:0000313" key="1">
    <source>
        <dbReference type="EnsemblMetazoa" id="GPPI044564-PA"/>
    </source>
</evidence>
<dbReference type="Proteomes" id="UP000092460">
    <property type="component" value="Unassembled WGS sequence"/>
</dbReference>
<name>A0A1B0BYU3_9MUSC</name>
<keyword evidence="2" id="KW-1185">Reference proteome</keyword>